<dbReference type="Pfam" id="PF06586">
    <property type="entry name" value="TraK_N"/>
    <property type="match status" value="1"/>
</dbReference>
<feature type="chain" id="PRO_5003314058" description="TraK family protein" evidence="1">
    <location>
        <begin position="24"/>
        <end position="238"/>
    </location>
</feature>
<dbReference type="AlphaFoldDB" id="F4QG30"/>
<proteinExistence type="predicted"/>
<feature type="domain" description="TraK C-terminal" evidence="3">
    <location>
        <begin position="138"/>
        <end position="234"/>
    </location>
</feature>
<evidence type="ECO:0000259" key="3">
    <source>
        <dbReference type="Pfam" id="PF23536"/>
    </source>
</evidence>
<keyword evidence="1" id="KW-0732">Signal</keyword>
<keyword evidence="5" id="KW-1185">Reference proteome</keyword>
<dbReference type="Proteomes" id="UP000006512">
    <property type="component" value="Unassembled WGS sequence"/>
</dbReference>
<evidence type="ECO:0000256" key="1">
    <source>
        <dbReference type="SAM" id="SignalP"/>
    </source>
</evidence>
<dbReference type="InterPro" id="IPR010563">
    <property type="entry name" value="TraK_N"/>
</dbReference>
<dbReference type="HOGENOM" id="CLU_1173545_0_0_5"/>
<dbReference type="OrthoDB" id="7170861at2"/>
<evidence type="ECO:0008006" key="6">
    <source>
        <dbReference type="Google" id="ProtNLM"/>
    </source>
</evidence>
<evidence type="ECO:0000313" key="5">
    <source>
        <dbReference type="Proteomes" id="UP000006512"/>
    </source>
</evidence>
<name>F4QG30_9CAUL</name>
<dbReference type="EMBL" id="GL883076">
    <property type="protein sequence ID" value="EGF93841.1"/>
    <property type="molecule type" value="Genomic_DNA"/>
</dbReference>
<sequence length="238" mass="25328">MTAKLLFAAPVFGVACFASLACAEVISVKDGRVSVDVSAMQMSRLLVQGEKITAVRSLDDPSGPQLLVQNDPATGDVFVGFDGDTAGRTFSLFVTTDQGETVQVLLHPGDGAARTIELVPEIKATAQTGAASLKVNGYAETVTAFMKLMFNSQVTDGVTYTPVDDEGETTAHLKIRTVGYYRAAGIRGIVLYVTNRDTVPQDLKAEQFLVKHVIAAGVSHEMLKPGDSARVYIAEEAQ</sequence>
<evidence type="ECO:0000259" key="2">
    <source>
        <dbReference type="Pfam" id="PF06586"/>
    </source>
</evidence>
<accession>F4QG30</accession>
<feature type="signal peptide" evidence="1">
    <location>
        <begin position="1"/>
        <end position="23"/>
    </location>
</feature>
<organism evidence="4 5">
    <name type="scientific">Asticcacaulis biprosthecium C19</name>
    <dbReference type="NCBI Taxonomy" id="715226"/>
    <lineage>
        <taxon>Bacteria</taxon>
        <taxon>Pseudomonadati</taxon>
        <taxon>Pseudomonadota</taxon>
        <taxon>Alphaproteobacteria</taxon>
        <taxon>Caulobacterales</taxon>
        <taxon>Caulobacteraceae</taxon>
        <taxon>Asticcacaulis</taxon>
    </lineage>
</organism>
<dbReference type="STRING" id="715226.ABI_00730"/>
<dbReference type="InterPro" id="IPR055397">
    <property type="entry name" value="TraK_C"/>
</dbReference>
<evidence type="ECO:0000313" key="4">
    <source>
        <dbReference type="EMBL" id="EGF93841.1"/>
    </source>
</evidence>
<dbReference type="eggNOG" id="ENOG502Z8MA">
    <property type="taxonomic scope" value="Bacteria"/>
</dbReference>
<dbReference type="PROSITE" id="PS51257">
    <property type="entry name" value="PROKAR_LIPOPROTEIN"/>
    <property type="match status" value="1"/>
</dbReference>
<reference evidence="5" key="1">
    <citation type="submission" date="2011-03" db="EMBL/GenBank/DDBJ databases">
        <title>Draft genome sequence of Brevundimonas diminuta.</title>
        <authorList>
            <person name="Brown P.J.B."/>
            <person name="Buechlein A."/>
            <person name="Hemmerich C."/>
            <person name="Brun Y.V."/>
        </authorList>
    </citation>
    <scope>NUCLEOTIDE SEQUENCE [LARGE SCALE GENOMIC DNA]</scope>
    <source>
        <strain evidence="5">C19</strain>
    </source>
</reference>
<dbReference type="RefSeq" id="WP_006270804.1">
    <property type="nucleotide sequence ID" value="NZ_GL883076.1"/>
</dbReference>
<dbReference type="Pfam" id="PF23536">
    <property type="entry name" value="TraK_C"/>
    <property type="match status" value="1"/>
</dbReference>
<feature type="domain" description="TraK N-terminal" evidence="2">
    <location>
        <begin position="31"/>
        <end position="122"/>
    </location>
</feature>
<gene>
    <name evidence="4" type="ORF">ABI_00730</name>
</gene>
<protein>
    <recommendedName>
        <fullName evidence="6">TraK family protein</fullName>
    </recommendedName>
</protein>